<gene>
    <name evidence="1" type="ORF">SAMN05421643_10871</name>
</gene>
<proteinExistence type="predicted"/>
<name>A0A1H3J6S0_9GAMM</name>
<dbReference type="InterPro" id="IPR029044">
    <property type="entry name" value="Nucleotide-diphossugar_trans"/>
</dbReference>
<dbReference type="AlphaFoldDB" id="A0A1H3J6S0"/>
<evidence type="ECO:0000313" key="2">
    <source>
        <dbReference type="Proteomes" id="UP000199035"/>
    </source>
</evidence>
<accession>A0A1H3J6S0</accession>
<evidence type="ECO:0000313" key="1">
    <source>
        <dbReference type="EMBL" id="SDY35602.1"/>
    </source>
</evidence>
<sequence length="287" mass="34078">MDKKVCFLVVIYGKDFWDSSTFLSLEKYSKYKEIEVYIHNNGPNSLINSFNSNSERFYNFKKISFFENLNNQSLSSIYNFFIDKTMLYDRRVILDDDTVLNDSFISKIFDLAYYDLELPKIFEITNNKQYFPLLSNEILLYERDISDIGGGVILSAGSGLVISKKIVDIFVQEKLSLFDQNFFLYGVDYSFFLRLYKIQKKKKYKLIIHSESTILHNMSQNQKIESWRQFELHINDILLFRHYPSFLTFVKFVKLIFVKIQKIQIFSLLNLILILVIGRHPKVNHEN</sequence>
<protein>
    <submittedName>
        <fullName evidence="1">Glycosyltransferase, GT2 family</fullName>
    </submittedName>
</protein>
<dbReference type="RefSeq" id="WP_092689588.1">
    <property type="nucleotide sequence ID" value="NZ_FNPK01000008.1"/>
</dbReference>
<dbReference type="EMBL" id="FNPK01000008">
    <property type="protein sequence ID" value="SDY35602.1"/>
    <property type="molecule type" value="Genomic_DNA"/>
</dbReference>
<dbReference type="Proteomes" id="UP000199035">
    <property type="component" value="Unassembled WGS sequence"/>
</dbReference>
<dbReference type="GO" id="GO:0016740">
    <property type="term" value="F:transferase activity"/>
    <property type="evidence" value="ECO:0007669"/>
    <property type="project" value="UniProtKB-KW"/>
</dbReference>
<keyword evidence="2" id="KW-1185">Reference proteome</keyword>
<dbReference type="STRING" id="595670.SAMN05421643_10871"/>
<reference evidence="2" key="1">
    <citation type="submission" date="2016-10" db="EMBL/GenBank/DDBJ databases">
        <authorList>
            <person name="Varghese N."/>
            <person name="Submissions S."/>
        </authorList>
    </citation>
    <scope>NUCLEOTIDE SEQUENCE [LARGE SCALE GENOMIC DNA]</scope>
    <source>
        <strain evidence="2">ANC 5109</strain>
    </source>
</reference>
<keyword evidence="1" id="KW-0808">Transferase</keyword>
<organism evidence="1 2">
    <name type="scientific">Acinetobacter kyonggiensis</name>
    <dbReference type="NCBI Taxonomy" id="595670"/>
    <lineage>
        <taxon>Bacteria</taxon>
        <taxon>Pseudomonadati</taxon>
        <taxon>Pseudomonadota</taxon>
        <taxon>Gammaproteobacteria</taxon>
        <taxon>Moraxellales</taxon>
        <taxon>Moraxellaceae</taxon>
        <taxon>Acinetobacter</taxon>
    </lineage>
</organism>
<dbReference type="SUPFAM" id="SSF53448">
    <property type="entry name" value="Nucleotide-diphospho-sugar transferases"/>
    <property type="match status" value="1"/>
</dbReference>